<keyword evidence="2" id="KW-0812">Transmembrane</keyword>
<dbReference type="AlphaFoldDB" id="A0A1C3HKA3"/>
<dbReference type="Gene3D" id="3.60.70.12">
    <property type="entry name" value="L-amino peptidase D-ALA esterase/amidase"/>
    <property type="match status" value="1"/>
</dbReference>
<comment type="similarity">
    <text evidence="1">Belongs to the peptidase S58 family.</text>
</comment>
<sequence length="393" mass="40062">MRNIPHPQGPLCRPLHINRRTFLQALAGLTAAVGIFSPLTPLGAAMPTSAAGRPGARNLITDVPGLKVGVAQDSRVRTGATVILPDSPAIAAVDVRGGGPATRETDALGEDNLVQTIDALTFSGGSVYGLAAADGVAAWLGQQGKGYALRPAPGVPVSPIVPTACLYDLANGGDKNWQLTPPYRQLGIEAVGKAGLDFPLGTVGAGYGAMTGMGKLKGGLGSASIIAANGATVGALVAVNSLGAVVAPGTRAFWATPYEINGEFGNGGAAALAQLHAQGEDWMVQEPQGGRKNTTLACIATDLALTRVELKRVAIMAQDGMARAIRPLHSPFDGDVVFALSTGQREVQGSRELEVLQIGALAADTLARAIARGVHAATPWPGSQVTTWQTLGG</sequence>
<dbReference type="InterPro" id="IPR005321">
    <property type="entry name" value="Peptidase_S58_DmpA"/>
</dbReference>
<accession>A0A1C3HKA3</accession>
<evidence type="ECO:0000256" key="1">
    <source>
        <dbReference type="ARBA" id="ARBA00007068"/>
    </source>
</evidence>
<keyword evidence="2" id="KW-0472">Membrane</keyword>
<reference evidence="3" key="1">
    <citation type="submission" date="2016-05" db="EMBL/GenBank/DDBJ databases">
        <authorList>
            <person name="Cock P.J.A."/>
            <person name="Cock P.J.A."/>
        </authorList>
    </citation>
    <scope>NUCLEOTIDE SEQUENCE</scope>
    <source>
        <strain evidence="3">PWN146_assembly</strain>
    </source>
</reference>
<dbReference type="PANTHER" id="PTHR36512:SF3">
    <property type="entry name" value="BLR5678 PROTEIN"/>
    <property type="match status" value="1"/>
</dbReference>
<name>A0A1C3HKA3_SERMA</name>
<protein>
    <submittedName>
        <fullName evidence="3">Peptidase family S58</fullName>
    </submittedName>
</protein>
<dbReference type="Pfam" id="PF03576">
    <property type="entry name" value="Peptidase_S58"/>
    <property type="match status" value="1"/>
</dbReference>
<gene>
    <name evidence="3" type="ORF">PWN146_04198</name>
</gene>
<dbReference type="PANTHER" id="PTHR36512">
    <property type="entry name" value="D-AMINOPEPTIDASE"/>
    <property type="match status" value="1"/>
</dbReference>
<organism evidence="3">
    <name type="scientific">Serratia marcescens</name>
    <dbReference type="NCBI Taxonomy" id="615"/>
    <lineage>
        <taxon>Bacteria</taxon>
        <taxon>Pseudomonadati</taxon>
        <taxon>Pseudomonadota</taxon>
        <taxon>Gammaproteobacteria</taxon>
        <taxon>Enterobacterales</taxon>
        <taxon>Yersiniaceae</taxon>
        <taxon>Serratia</taxon>
    </lineage>
</organism>
<dbReference type="GO" id="GO:0004177">
    <property type="term" value="F:aminopeptidase activity"/>
    <property type="evidence" value="ECO:0007669"/>
    <property type="project" value="TreeGrafter"/>
</dbReference>
<evidence type="ECO:0000256" key="2">
    <source>
        <dbReference type="SAM" id="Phobius"/>
    </source>
</evidence>
<dbReference type="PROSITE" id="PS51318">
    <property type="entry name" value="TAT"/>
    <property type="match status" value="1"/>
</dbReference>
<keyword evidence="2" id="KW-1133">Transmembrane helix</keyword>
<feature type="transmembrane region" description="Helical" evidence="2">
    <location>
        <begin position="21"/>
        <end position="39"/>
    </location>
</feature>
<dbReference type="EMBL" id="LT575490">
    <property type="protein sequence ID" value="SAY45469.1"/>
    <property type="molecule type" value="Genomic_DNA"/>
</dbReference>
<dbReference type="InterPro" id="IPR006311">
    <property type="entry name" value="TAT_signal"/>
</dbReference>
<dbReference type="SUPFAM" id="SSF56266">
    <property type="entry name" value="DmpA/ArgJ-like"/>
    <property type="match status" value="1"/>
</dbReference>
<dbReference type="CDD" id="cd02252">
    <property type="entry name" value="nylC_like"/>
    <property type="match status" value="1"/>
</dbReference>
<dbReference type="InterPro" id="IPR016117">
    <property type="entry name" value="ArgJ-like_dom_sf"/>
</dbReference>
<proteinExistence type="inferred from homology"/>
<evidence type="ECO:0000313" key="3">
    <source>
        <dbReference type="EMBL" id="SAY45469.1"/>
    </source>
</evidence>